<evidence type="ECO:0000313" key="2">
    <source>
        <dbReference type="EMBL" id="SNY87554.1"/>
    </source>
</evidence>
<evidence type="ECO:0000256" key="1">
    <source>
        <dbReference type="SAM" id="MobiDB-lite"/>
    </source>
</evidence>
<gene>
    <name evidence="2" type="ORF">SAMN04244553_4502</name>
</gene>
<feature type="region of interest" description="Disordered" evidence="1">
    <location>
        <begin position="48"/>
        <end position="82"/>
    </location>
</feature>
<keyword evidence="3" id="KW-1185">Reference proteome</keyword>
<accession>A0A285LRJ7</accession>
<feature type="compositionally biased region" description="Polar residues" evidence="1">
    <location>
        <begin position="56"/>
        <end position="66"/>
    </location>
</feature>
<protein>
    <submittedName>
        <fullName evidence="2">Uncharacterized protein</fullName>
    </submittedName>
</protein>
<name>A0A285LRJ7_9NOCA</name>
<feature type="region of interest" description="Disordered" evidence="1">
    <location>
        <begin position="1"/>
        <end position="20"/>
    </location>
</feature>
<proteinExistence type="predicted"/>
<evidence type="ECO:0000313" key="3">
    <source>
        <dbReference type="Proteomes" id="UP000219565"/>
    </source>
</evidence>
<organism evidence="2 3">
    <name type="scientific">Nocardia amikacinitolerans</name>
    <dbReference type="NCBI Taxonomy" id="756689"/>
    <lineage>
        <taxon>Bacteria</taxon>
        <taxon>Bacillati</taxon>
        <taxon>Actinomycetota</taxon>
        <taxon>Actinomycetes</taxon>
        <taxon>Mycobacteriales</taxon>
        <taxon>Nocardiaceae</taxon>
        <taxon>Nocardia</taxon>
    </lineage>
</organism>
<sequence length="82" mass="8412">MTRPNAEGAADGLGRLWTPPRVAGAGRDFAAHGRAGCGLSRVAGAEVAGPYPVQPSGISSDFCSQNESSPSGPFSRPRPEFL</sequence>
<reference evidence="2 3" key="1">
    <citation type="submission" date="2017-09" db="EMBL/GenBank/DDBJ databases">
        <authorList>
            <person name="Ehlers B."/>
            <person name="Leendertz F.H."/>
        </authorList>
    </citation>
    <scope>NUCLEOTIDE SEQUENCE [LARGE SCALE GENOMIC DNA]</scope>
    <source>
        <strain evidence="2 3">DSM 45537</strain>
    </source>
</reference>
<dbReference type="Proteomes" id="UP000219565">
    <property type="component" value="Unassembled WGS sequence"/>
</dbReference>
<dbReference type="EMBL" id="OBEG01000004">
    <property type="protein sequence ID" value="SNY87554.1"/>
    <property type="molecule type" value="Genomic_DNA"/>
</dbReference>
<dbReference type="AlphaFoldDB" id="A0A285LRJ7"/>